<feature type="transmembrane region" description="Helical" evidence="1">
    <location>
        <begin position="143"/>
        <end position="161"/>
    </location>
</feature>
<keyword evidence="1" id="KW-1133">Transmembrane helix</keyword>
<keyword evidence="1" id="KW-0472">Membrane</keyword>
<evidence type="ECO:0000256" key="1">
    <source>
        <dbReference type="SAM" id="Phobius"/>
    </source>
</evidence>
<reference evidence="2 3" key="1">
    <citation type="journal article" date="2016" name="Nat. Commun.">
        <title>Thousands of microbial genomes shed light on interconnected biogeochemical processes in an aquifer system.</title>
        <authorList>
            <person name="Anantharaman K."/>
            <person name="Brown C.T."/>
            <person name="Hug L.A."/>
            <person name="Sharon I."/>
            <person name="Castelle C.J."/>
            <person name="Probst A.J."/>
            <person name="Thomas B.C."/>
            <person name="Singh A."/>
            <person name="Wilkins M.J."/>
            <person name="Karaoz U."/>
            <person name="Brodie E.L."/>
            <person name="Williams K.H."/>
            <person name="Hubbard S.S."/>
            <person name="Banfield J.F."/>
        </authorList>
    </citation>
    <scope>NUCLEOTIDE SEQUENCE [LARGE SCALE GENOMIC DNA]</scope>
</reference>
<dbReference type="AlphaFoldDB" id="A0A1F5ZRH7"/>
<proteinExistence type="predicted"/>
<evidence type="ECO:0000313" key="2">
    <source>
        <dbReference type="EMBL" id="OGG15021.1"/>
    </source>
</evidence>
<sequence>MKRKRYKTAVKRSKLSKGIVSKILLHFFLVFASLGVAVVFLTSNQIHSFLENTQDFVIISSFISGLFFTSTFSVAPATVSLFLLGEKHNPILISAFAAAGSVVGDLIISKIVRKEVSNNIYGDILPKQNRLRRIIRKILHTKVVYWSIATLALIIIASPFPDELGISLLSLIHFKIHHFVVMSYVVNFVGILVITGIARIG</sequence>
<feature type="transmembrane region" description="Helical" evidence="1">
    <location>
        <begin position="20"/>
        <end position="42"/>
    </location>
</feature>
<comment type="caution">
    <text evidence="2">The sequence shown here is derived from an EMBL/GenBank/DDBJ whole genome shotgun (WGS) entry which is preliminary data.</text>
</comment>
<dbReference type="STRING" id="1798375.A2773_02040"/>
<accession>A0A1F5ZRH7</accession>
<dbReference type="EMBL" id="MFJE01000006">
    <property type="protein sequence ID" value="OGG15021.1"/>
    <property type="molecule type" value="Genomic_DNA"/>
</dbReference>
<name>A0A1F5ZRH7_9BACT</name>
<feature type="transmembrane region" description="Helical" evidence="1">
    <location>
        <begin position="181"/>
        <end position="200"/>
    </location>
</feature>
<feature type="transmembrane region" description="Helical" evidence="1">
    <location>
        <begin position="62"/>
        <end position="84"/>
    </location>
</feature>
<keyword evidence="1" id="KW-0812">Transmembrane</keyword>
<evidence type="ECO:0000313" key="3">
    <source>
        <dbReference type="Proteomes" id="UP000177383"/>
    </source>
</evidence>
<protein>
    <recommendedName>
        <fullName evidence="4">TVP38/TMEM64 family membrane protein</fullName>
    </recommendedName>
</protein>
<dbReference type="Proteomes" id="UP000177383">
    <property type="component" value="Unassembled WGS sequence"/>
</dbReference>
<gene>
    <name evidence="2" type="ORF">A2773_02040</name>
</gene>
<evidence type="ECO:0008006" key="4">
    <source>
        <dbReference type="Google" id="ProtNLM"/>
    </source>
</evidence>
<organism evidence="2 3">
    <name type="scientific">Candidatus Gottesmanbacteria bacterium RIFCSPHIGHO2_01_FULL_39_10</name>
    <dbReference type="NCBI Taxonomy" id="1798375"/>
    <lineage>
        <taxon>Bacteria</taxon>
        <taxon>Candidatus Gottesmaniibacteriota</taxon>
    </lineage>
</organism>